<dbReference type="PROSITE" id="PS51355">
    <property type="entry name" value="GLUTATHIONE_PEROXID_3"/>
    <property type="match status" value="1"/>
</dbReference>
<dbReference type="InterPro" id="IPR029760">
    <property type="entry name" value="GPX_CS"/>
</dbReference>
<dbReference type="PANTHER" id="PTHR11592:SF78">
    <property type="entry name" value="GLUTATHIONE PEROXIDASE"/>
    <property type="match status" value="1"/>
</dbReference>
<dbReference type="PANTHER" id="PTHR11592">
    <property type="entry name" value="GLUTATHIONE PEROXIDASE"/>
    <property type="match status" value="1"/>
</dbReference>
<organism evidence="6 7">
    <name type="scientific">Zunongwangia endophytica</name>
    <dbReference type="NCBI Taxonomy" id="1808945"/>
    <lineage>
        <taxon>Bacteria</taxon>
        <taxon>Pseudomonadati</taxon>
        <taxon>Bacteroidota</taxon>
        <taxon>Flavobacteriia</taxon>
        <taxon>Flavobacteriales</taxon>
        <taxon>Flavobacteriaceae</taxon>
        <taxon>Zunongwangia</taxon>
    </lineage>
</organism>
<accession>A0ABV8H4Y1</accession>
<dbReference type="PIRSF" id="PIRSF000303">
    <property type="entry name" value="Glutathion_perox"/>
    <property type="match status" value="1"/>
</dbReference>
<dbReference type="SUPFAM" id="SSF52833">
    <property type="entry name" value="Thioredoxin-like"/>
    <property type="match status" value="1"/>
</dbReference>
<dbReference type="Proteomes" id="UP001595793">
    <property type="component" value="Unassembled WGS sequence"/>
</dbReference>
<evidence type="ECO:0000313" key="7">
    <source>
        <dbReference type="Proteomes" id="UP001595793"/>
    </source>
</evidence>
<dbReference type="CDD" id="cd00340">
    <property type="entry name" value="GSH_Peroxidase"/>
    <property type="match status" value="1"/>
</dbReference>
<name>A0ABV8H4Y1_9FLAO</name>
<comment type="similarity">
    <text evidence="1 4">Belongs to the glutathione peroxidase family.</text>
</comment>
<dbReference type="InterPro" id="IPR000889">
    <property type="entry name" value="Glutathione_peroxidase"/>
</dbReference>
<dbReference type="PROSITE" id="PS00460">
    <property type="entry name" value="GLUTATHIONE_PEROXID_1"/>
    <property type="match status" value="1"/>
</dbReference>
<reference evidence="7" key="1">
    <citation type="journal article" date="2019" name="Int. J. Syst. Evol. Microbiol.">
        <title>The Global Catalogue of Microorganisms (GCM) 10K type strain sequencing project: providing services to taxonomists for standard genome sequencing and annotation.</title>
        <authorList>
            <consortium name="The Broad Institute Genomics Platform"/>
            <consortium name="The Broad Institute Genome Sequencing Center for Infectious Disease"/>
            <person name="Wu L."/>
            <person name="Ma J."/>
        </authorList>
    </citation>
    <scope>NUCLEOTIDE SEQUENCE [LARGE SCALE GENOMIC DNA]</scope>
    <source>
        <strain evidence="7">CECT 9128</strain>
    </source>
</reference>
<protein>
    <recommendedName>
        <fullName evidence="4">Glutathione peroxidase</fullName>
    </recommendedName>
</protein>
<evidence type="ECO:0000313" key="6">
    <source>
        <dbReference type="EMBL" id="MFC4027142.1"/>
    </source>
</evidence>
<keyword evidence="7" id="KW-1185">Reference proteome</keyword>
<dbReference type="PROSITE" id="PS00763">
    <property type="entry name" value="GLUTATHIONE_PEROXID_2"/>
    <property type="match status" value="1"/>
</dbReference>
<dbReference type="InterPro" id="IPR029759">
    <property type="entry name" value="GPX_AS"/>
</dbReference>
<comment type="caution">
    <text evidence="6">The sequence shown here is derived from an EMBL/GenBank/DDBJ whole genome shotgun (WGS) entry which is preliminary data.</text>
</comment>
<dbReference type="PRINTS" id="PR01011">
    <property type="entry name" value="GLUTPROXDASE"/>
</dbReference>
<sequence length="161" mass="17995">MKIYDFEVSTASGQTLQFKAFKNQPILIVNTATKCGLAPQFEGLEKLHQDYKEKGLVVLGFPCNQFAGQEPETNASMEEACKINHGVTFPLTEKIDVNGSGTHPIFKYLKQSLPGTLGKRIKWNFTKFLITPNGDPYKRYAPTTSPAKIEKDIKQLLNNAK</sequence>
<dbReference type="PROSITE" id="PS51352">
    <property type="entry name" value="THIOREDOXIN_2"/>
    <property type="match status" value="1"/>
</dbReference>
<gene>
    <name evidence="6" type="ORF">ACFOS1_06975</name>
</gene>
<dbReference type="InterPro" id="IPR013766">
    <property type="entry name" value="Thioredoxin_domain"/>
</dbReference>
<dbReference type="EMBL" id="JBHSAS010000006">
    <property type="protein sequence ID" value="MFC4027142.1"/>
    <property type="molecule type" value="Genomic_DNA"/>
</dbReference>
<keyword evidence="3 4" id="KW-0560">Oxidoreductase</keyword>
<evidence type="ECO:0000256" key="1">
    <source>
        <dbReference type="ARBA" id="ARBA00006926"/>
    </source>
</evidence>
<dbReference type="RefSeq" id="WP_290234880.1">
    <property type="nucleotide sequence ID" value="NZ_JAUFPZ010000002.1"/>
</dbReference>
<evidence type="ECO:0000259" key="5">
    <source>
        <dbReference type="PROSITE" id="PS51352"/>
    </source>
</evidence>
<evidence type="ECO:0000256" key="4">
    <source>
        <dbReference type="RuleBase" id="RU000499"/>
    </source>
</evidence>
<dbReference type="GO" id="GO:0004601">
    <property type="term" value="F:peroxidase activity"/>
    <property type="evidence" value="ECO:0007669"/>
    <property type="project" value="UniProtKB-KW"/>
</dbReference>
<dbReference type="Gene3D" id="3.40.30.10">
    <property type="entry name" value="Glutaredoxin"/>
    <property type="match status" value="1"/>
</dbReference>
<feature type="domain" description="Thioredoxin" evidence="5">
    <location>
        <begin position="1"/>
        <end position="158"/>
    </location>
</feature>
<keyword evidence="2 4" id="KW-0575">Peroxidase</keyword>
<dbReference type="Pfam" id="PF00255">
    <property type="entry name" value="GSHPx"/>
    <property type="match status" value="1"/>
</dbReference>
<dbReference type="InterPro" id="IPR036249">
    <property type="entry name" value="Thioredoxin-like_sf"/>
</dbReference>
<proteinExistence type="inferred from homology"/>
<evidence type="ECO:0000256" key="3">
    <source>
        <dbReference type="ARBA" id="ARBA00023002"/>
    </source>
</evidence>
<evidence type="ECO:0000256" key="2">
    <source>
        <dbReference type="ARBA" id="ARBA00022559"/>
    </source>
</evidence>